<keyword evidence="1" id="KW-0175">Coiled coil</keyword>
<dbReference type="GO" id="GO:0005737">
    <property type="term" value="C:cytoplasm"/>
    <property type="evidence" value="ECO:0007669"/>
    <property type="project" value="TreeGrafter"/>
</dbReference>
<reference evidence="3" key="1">
    <citation type="journal article" date="2014" name="PLoS ONE">
        <title>Transcriptome-Based Identification of ABC Transporters in the Western Tarnished Plant Bug Lygus hesperus.</title>
        <authorList>
            <person name="Hull J.J."/>
            <person name="Chaney K."/>
            <person name="Geib S.M."/>
            <person name="Fabrick J.A."/>
            <person name="Brent C.S."/>
            <person name="Walsh D."/>
            <person name="Lavine L.C."/>
        </authorList>
    </citation>
    <scope>NUCLEOTIDE SEQUENCE</scope>
</reference>
<gene>
    <name evidence="3" type="primary">Prc1_1</name>
    <name evidence="3" type="ORF">CM83_44854</name>
</gene>
<dbReference type="AlphaFoldDB" id="A0A0A9XRF9"/>
<evidence type="ECO:0000256" key="2">
    <source>
        <dbReference type="SAM" id="MobiDB-lite"/>
    </source>
</evidence>
<dbReference type="InterPro" id="IPR007145">
    <property type="entry name" value="MAP65_Ase1_PRC1"/>
</dbReference>
<evidence type="ECO:0000256" key="1">
    <source>
        <dbReference type="SAM" id="Coils"/>
    </source>
</evidence>
<feature type="non-terminal residue" evidence="3">
    <location>
        <position position="1"/>
    </location>
</feature>
<evidence type="ECO:0000313" key="3">
    <source>
        <dbReference type="EMBL" id="JAG23327.1"/>
    </source>
</evidence>
<dbReference type="GO" id="GO:0051256">
    <property type="term" value="P:mitotic spindle midzone assembly"/>
    <property type="evidence" value="ECO:0007669"/>
    <property type="project" value="TreeGrafter"/>
</dbReference>
<feature type="region of interest" description="Disordered" evidence="2">
    <location>
        <begin position="326"/>
        <end position="351"/>
    </location>
</feature>
<sequence>LEVLFSDIQGQVEAKKAKLIQEVESKLREQDQLQKDLSLRIGLHYDADQPLCEVVKSLDRHLQQFRQMRTERIEKLVTLQEKERELCEFLGESPYQIHVACPSDAQLGDIQMNLHNLQRVKVERCSTYQNLKLQIESLMNTLEVTPSTNFERDALMNENGSFHLTTVNLRKLEDVLRKYEQMMRDKEEQIALLKSKLDTLYSRISEDENHRKNFMARCTGIGQSTTGMILREIERCEEIKRANIKPCIEKIRCDIANLWEMLTFSEDERSKFNAYYTDSFNEDVLELHEMECTRLEMLYEECKEILDLADQRRVLWERMNHLKEQATNPSRLKNRGGRLLKEEKERKSLEKSLPRLESQLKKELVTYYEKHGNPFLWYGKDLLQTIEVESVIEKTLLNLNARSNASKASTPRSTPRATPSRGNSRHGSVSNLLAPLNLDDASVASYSQFQEQIELASYLPTPSKRYTPQISNAKRFLTPATRSATRSASRLPLRQIQPSPYHHRAHSSPTTPKRTTAFKLKPSPRRITPRRYGFSTTKNSLQF</sequence>
<reference evidence="3" key="2">
    <citation type="submission" date="2014-07" db="EMBL/GenBank/DDBJ databases">
        <authorList>
            <person name="Hull J."/>
        </authorList>
    </citation>
    <scope>NUCLEOTIDE SEQUENCE</scope>
</reference>
<protein>
    <submittedName>
        <fullName evidence="3">Protein regulator of cytokinesis 1</fullName>
    </submittedName>
</protein>
<dbReference type="GO" id="GO:1990023">
    <property type="term" value="C:mitotic spindle midzone"/>
    <property type="evidence" value="ECO:0007669"/>
    <property type="project" value="TreeGrafter"/>
</dbReference>
<dbReference type="EMBL" id="GBHO01020277">
    <property type="protein sequence ID" value="JAG23327.1"/>
    <property type="molecule type" value="Transcribed_RNA"/>
</dbReference>
<dbReference type="GO" id="GO:0008017">
    <property type="term" value="F:microtubule binding"/>
    <property type="evidence" value="ECO:0007669"/>
    <property type="project" value="InterPro"/>
</dbReference>
<dbReference type="Gene3D" id="1.20.58.1520">
    <property type="match status" value="1"/>
</dbReference>
<dbReference type="PANTHER" id="PTHR19321:SF41">
    <property type="entry name" value="FASCETTO-RELATED"/>
    <property type="match status" value="1"/>
</dbReference>
<dbReference type="PANTHER" id="PTHR19321">
    <property type="entry name" value="PROTEIN REGULATOR OF CYTOKINESIS 1 PRC1-RELATED"/>
    <property type="match status" value="1"/>
</dbReference>
<dbReference type="Pfam" id="PF03999">
    <property type="entry name" value="MAP65_ASE1"/>
    <property type="match status" value="1"/>
</dbReference>
<name>A0A0A9XRF9_LYGHE</name>
<feature type="compositionally biased region" description="Basic and acidic residues" evidence="2">
    <location>
        <begin position="339"/>
        <end position="351"/>
    </location>
</feature>
<proteinExistence type="predicted"/>
<feature type="region of interest" description="Disordered" evidence="2">
    <location>
        <begin position="403"/>
        <end position="431"/>
    </location>
</feature>
<feature type="coiled-coil region" evidence="1">
    <location>
        <begin position="169"/>
        <end position="203"/>
    </location>
</feature>
<accession>A0A0A9XRF9</accession>
<organism evidence="3">
    <name type="scientific">Lygus hesperus</name>
    <name type="common">Western plant bug</name>
    <dbReference type="NCBI Taxonomy" id="30085"/>
    <lineage>
        <taxon>Eukaryota</taxon>
        <taxon>Metazoa</taxon>
        <taxon>Ecdysozoa</taxon>
        <taxon>Arthropoda</taxon>
        <taxon>Hexapoda</taxon>
        <taxon>Insecta</taxon>
        <taxon>Pterygota</taxon>
        <taxon>Neoptera</taxon>
        <taxon>Paraneoptera</taxon>
        <taxon>Hemiptera</taxon>
        <taxon>Heteroptera</taxon>
        <taxon>Panheteroptera</taxon>
        <taxon>Cimicomorpha</taxon>
        <taxon>Miridae</taxon>
        <taxon>Mirini</taxon>
        <taxon>Lygus</taxon>
    </lineage>
</organism>